<accession>A0A8H4N352</accession>
<dbReference type="AlphaFoldDB" id="A0A8H4N352"/>
<organism evidence="3 4">
    <name type="scientific">Botryosphaeria dothidea</name>
    <dbReference type="NCBI Taxonomy" id="55169"/>
    <lineage>
        <taxon>Eukaryota</taxon>
        <taxon>Fungi</taxon>
        <taxon>Dikarya</taxon>
        <taxon>Ascomycota</taxon>
        <taxon>Pezizomycotina</taxon>
        <taxon>Dothideomycetes</taxon>
        <taxon>Dothideomycetes incertae sedis</taxon>
        <taxon>Botryosphaeriales</taxon>
        <taxon>Botryosphaeriaceae</taxon>
        <taxon>Botryosphaeria</taxon>
    </lineage>
</organism>
<keyword evidence="4" id="KW-1185">Reference proteome</keyword>
<feature type="coiled-coil region" evidence="1">
    <location>
        <begin position="63"/>
        <end position="90"/>
    </location>
</feature>
<dbReference type="Proteomes" id="UP000572817">
    <property type="component" value="Unassembled WGS sequence"/>
</dbReference>
<protein>
    <submittedName>
        <fullName evidence="3">Uncharacterized protein</fullName>
    </submittedName>
</protein>
<comment type="caution">
    <text evidence="3">The sequence shown here is derived from an EMBL/GenBank/DDBJ whole genome shotgun (WGS) entry which is preliminary data.</text>
</comment>
<sequence length="161" mass="18802">MSTTNKPIVILKLSENWDEWYHIIKSRAQRADIFHFIDPTIETKPPQPQEPVTPSRGTGDDAYETYRLQLDEYRIRIKKHEKQRREINNIATIIKDSIAEPLQPLLRQANDSDPYSILRTLQGNMKPVDHTIEAILLGQLAQLSKPPTHQNLDKWIAQWEE</sequence>
<dbReference type="OrthoDB" id="3958320at2759"/>
<dbReference type="EMBL" id="WWBZ02000033">
    <property type="protein sequence ID" value="KAF4307315.1"/>
    <property type="molecule type" value="Genomic_DNA"/>
</dbReference>
<evidence type="ECO:0000313" key="4">
    <source>
        <dbReference type="Proteomes" id="UP000572817"/>
    </source>
</evidence>
<feature type="region of interest" description="Disordered" evidence="2">
    <location>
        <begin position="40"/>
        <end position="61"/>
    </location>
</feature>
<evidence type="ECO:0000256" key="2">
    <source>
        <dbReference type="SAM" id="MobiDB-lite"/>
    </source>
</evidence>
<gene>
    <name evidence="3" type="ORF">GTA08_BOTSDO06103</name>
</gene>
<proteinExistence type="predicted"/>
<evidence type="ECO:0000313" key="3">
    <source>
        <dbReference type="EMBL" id="KAF4307315.1"/>
    </source>
</evidence>
<keyword evidence="1" id="KW-0175">Coiled coil</keyword>
<reference evidence="3" key="1">
    <citation type="submission" date="2020-04" db="EMBL/GenBank/DDBJ databases">
        <title>Genome Assembly and Annotation of Botryosphaeria dothidea sdau 11-99, a Latent Pathogen of Apple Fruit Ring Rot in China.</title>
        <authorList>
            <person name="Yu C."/>
            <person name="Diao Y."/>
            <person name="Lu Q."/>
            <person name="Zhao J."/>
            <person name="Cui S."/>
            <person name="Peng C."/>
            <person name="He B."/>
            <person name="Liu H."/>
        </authorList>
    </citation>
    <scope>NUCLEOTIDE SEQUENCE [LARGE SCALE GENOMIC DNA]</scope>
    <source>
        <strain evidence="3">Sdau11-99</strain>
    </source>
</reference>
<name>A0A8H4N352_9PEZI</name>
<evidence type="ECO:0000256" key="1">
    <source>
        <dbReference type="SAM" id="Coils"/>
    </source>
</evidence>